<gene>
    <name evidence="1" type="ORF">Syun_017473</name>
</gene>
<keyword evidence="2" id="KW-1185">Reference proteome</keyword>
<reference evidence="1 2" key="1">
    <citation type="submission" date="2024-01" db="EMBL/GenBank/DDBJ databases">
        <title>Genome assemblies of Stephania.</title>
        <authorList>
            <person name="Yang L."/>
        </authorList>
    </citation>
    <scope>NUCLEOTIDE SEQUENCE [LARGE SCALE GENOMIC DNA]</scope>
    <source>
        <strain evidence="1">YNDBR</strain>
        <tissue evidence="1">Leaf</tissue>
    </source>
</reference>
<proteinExistence type="predicted"/>
<name>A0AAP0J704_9MAGN</name>
<dbReference type="AlphaFoldDB" id="A0AAP0J704"/>
<sequence length="80" mass="8776">MMTKGCLVLHATEREVAGNSEDDDGGSGDQVVAVKEEKGVSMLVRESGRRRWRWRRLAAVSSNYGSGGGGRGECVHMYWC</sequence>
<evidence type="ECO:0000313" key="1">
    <source>
        <dbReference type="EMBL" id="KAK9128676.1"/>
    </source>
</evidence>
<evidence type="ECO:0000313" key="2">
    <source>
        <dbReference type="Proteomes" id="UP001420932"/>
    </source>
</evidence>
<accession>A0AAP0J704</accession>
<protein>
    <submittedName>
        <fullName evidence="1">Uncharacterized protein</fullName>
    </submittedName>
</protein>
<dbReference type="EMBL" id="JBBNAF010000007">
    <property type="protein sequence ID" value="KAK9128676.1"/>
    <property type="molecule type" value="Genomic_DNA"/>
</dbReference>
<organism evidence="1 2">
    <name type="scientific">Stephania yunnanensis</name>
    <dbReference type="NCBI Taxonomy" id="152371"/>
    <lineage>
        <taxon>Eukaryota</taxon>
        <taxon>Viridiplantae</taxon>
        <taxon>Streptophyta</taxon>
        <taxon>Embryophyta</taxon>
        <taxon>Tracheophyta</taxon>
        <taxon>Spermatophyta</taxon>
        <taxon>Magnoliopsida</taxon>
        <taxon>Ranunculales</taxon>
        <taxon>Menispermaceae</taxon>
        <taxon>Menispermoideae</taxon>
        <taxon>Cissampelideae</taxon>
        <taxon>Stephania</taxon>
    </lineage>
</organism>
<dbReference type="Proteomes" id="UP001420932">
    <property type="component" value="Unassembled WGS sequence"/>
</dbReference>
<comment type="caution">
    <text evidence="1">The sequence shown here is derived from an EMBL/GenBank/DDBJ whole genome shotgun (WGS) entry which is preliminary data.</text>
</comment>